<protein>
    <submittedName>
        <fullName evidence="1">Proteophosphoglycan ppg4</fullName>
    </submittedName>
</protein>
<accession>A0A511KGS2</accession>
<name>A0A511KGS2_RHOTO</name>
<dbReference type="Proteomes" id="UP000321518">
    <property type="component" value="Unassembled WGS sequence"/>
</dbReference>
<proteinExistence type="predicted"/>
<evidence type="ECO:0000313" key="1">
    <source>
        <dbReference type="EMBL" id="GEM08674.1"/>
    </source>
</evidence>
<sequence length="164" mass="18803">MRNEMVPHDVLEIIFRYAQKYPVQVSRIGKKLRKSEAARQCFARLCLVSRPFCHVGRQFLYQRPLYSRQLEPRALVRLVETLHADQHYLGELVVNLSGVDAAHETLQQAEQTHGPKSFQFRGSSQAFSWQLSVFSSCPNCREATAAYSRHLGVLVKDLSDLDKV</sequence>
<comment type="caution">
    <text evidence="1">The sequence shown here is derived from an EMBL/GenBank/DDBJ whole genome shotgun (WGS) entry which is preliminary data.</text>
</comment>
<reference evidence="1 2" key="1">
    <citation type="submission" date="2019-07" db="EMBL/GenBank/DDBJ databases">
        <title>Rhodotorula toruloides NBRC10032 genome sequencing.</title>
        <authorList>
            <person name="Shida Y."/>
            <person name="Takaku H."/>
            <person name="Ogasawara W."/>
            <person name="Mori K."/>
        </authorList>
    </citation>
    <scope>NUCLEOTIDE SEQUENCE [LARGE SCALE GENOMIC DNA]</scope>
    <source>
        <strain evidence="1 2">NBRC10032</strain>
    </source>
</reference>
<organism evidence="1 2">
    <name type="scientific">Rhodotorula toruloides</name>
    <name type="common">Yeast</name>
    <name type="synonym">Rhodosporidium toruloides</name>
    <dbReference type="NCBI Taxonomy" id="5286"/>
    <lineage>
        <taxon>Eukaryota</taxon>
        <taxon>Fungi</taxon>
        <taxon>Dikarya</taxon>
        <taxon>Basidiomycota</taxon>
        <taxon>Pucciniomycotina</taxon>
        <taxon>Microbotryomycetes</taxon>
        <taxon>Sporidiobolales</taxon>
        <taxon>Sporidiobolaceae</taxon>
        <taxon>Rhodotorula</taxon>
    </lineage>
</organism>
<dbReference type="EMBL" id="BJWK01000006">
    <property type="protein sequence ID" value="GEM08674.1"/>
    <property type="molecule type" value="Genomic_DNA"/>
</dbReference>
<evidence type="ECO:0000313" key="2">
    <source>
        <dbReference type="Proteomes" id="UP000321518"/>
    </source>
</evidence>
<dbReference type="OrthoDB" id="10423575at2759"/>
<gene>
    <name evidence="1" type="ORF">Rt10032_c06g2691</name>
</gene>
<dbReference type="AlphaFoldDB" id="A0A511KGS2"/>